<accession>A0A564XZW7</accession>
<proteinExistence type="predicted"/>
<dbReference type="EMBL" id="CABIJS010000033">
    <property type="protein sequence ID" value="VUZ40426.1"/>
    <property type="molecule type" value="Genomic_DNA"/>
</dbReference>
<name>A0A564XZW7_HYMDI</name>
<dbReference type="Proteomes" id="UP000321570">
    <property type="component" value="Unassembled WGS sequence"/>
</dbReference>
<sequence length="55" mass="6504">MNKRLNIRSLFKFDWKCWTGGLRSKYALTETRYSTRSNRQDSSAFDTGSLIRIIN</sequence>
<protein>
    <submittedName>
        <fullName evidence="1">Uncharacterized protein</fullName>
    </submittedName>
</protein>
<organism evidence="1 2">
    <name type="scientific">Hymenolepis diminuta</name>
    <name type="common">Rat tapeworm</name>
    <dbReference type="NCBI Taxonomy" id="6216"/>
    <lineage>
        <taxon>Eukaryota</taxon>
        <taxon>Metazoa</taxon>
        <taxon>Spiralia</taxon>
        <taxon>Lophotrochozoa</taxon>
        <taxon>Platyhelminthes</taxon>
        <taxon>Cestoda</taxon>
        <taxon>Eucestoda</taxon>
        <taxon>Cyclophyllidea</taxon>
        <taxon>Hymenolepididae</taxon>
        <taxon>Hymenolepis</taxon>
    </lineage>
</organism>
<gene>
    <name evidence="1" type="ORF">WMSIL1_LOCUS1518</name>
</gene>
<evidence type="ECO:0000313" key="1">
    <source>
        <dbReference type="EMBL" id="VUZ40426.1"/>
    </source>
</evidence>
<dbReference type="AlphaFoldDB" id="A0A564XZW7"/>
<keyword evidence="2" id="KW-1185">Reference proteome</keyword>
<evidence type="ECO:0000313" key="2">
    <source>
        <dbReference type="Proteomes" id="UP000321570"/>
    </source>
</evidence>
<feature type="non-terminal residue" evidence="1">
    <location>
        <position position="55"/>
    </location>
</feature>
<reference evidence="1 2" key="1">
    <citation type="submission" date="2019-07" db="EMBL/GenBank/DDBJ databases">
        <authorList>
            <person name="Jastrzebski P J."/>
            <person name="Paukszto L."/>
            <person name="Jastrzebski P J."/>
        </authorList>
    </citation>
    <scope>NUCLEOTIDE SEQUENCE [LARGE SCALE GENOMIC DNA]</scope>
    <source>
        <strain evidence="1 2">WMS-il1</strain>
    </source>
</reference>